<comment type="catalytic activity">
    <reaction evidence="10 11">
        <text>RNA(n) + a ribonucleoside 5'-triphosphate = RNA(n+1) + diphosphate</text>
        <dbReference type="Rhea" id="RHEA:21248"/>
        <dbReference type="Rhea" id="RHEA-COMP:14527"/>
        <dbReference type="Rhea" id="RHEA-COMP:17342"/>
        <dbReference type="ChEBI" id="CHEBI:33019"/>
        <dbReference type="ChEBI" id="CHEBI:61557"/>
        <dbReference type="ChEBI" id="CHEBI:140395"/>
        <dbReference type="EC" id="2.7.7.6"/>
    </reaction>
</comment>
<dbReference type="GO" id="GO:0006351">
    <property type="term" value="P:DNA-templated transcription"/>
    <property type="evidence" value="ECO:0007669"/>
    <property type="project" value="UniProtKB-UniRule"/>
</dbReference>
<dbReference type="GO" id="GO:0003899">
    <property type="term" value="F:DNA-directed RNA polymerase activity"/>
    <property type="evidence" value="ECO:0007669"/>
    <property type="project" value="UniProtKB-UniRule"/>
</dbReference>
<evidence type="ECO:0000256" key="11">
    <source>
        <dbReference type="HAMAP-Rule" id="MF_00366"/>
    </source>
</evidence>
<dbReference type="InterPro" id="IPR006110">
    <property type="entry name" value="Pol_omega/Rpo6/RPB6"/>
</dbReference>
<evidence type="ECO:0000256" key="5">
    <source>
        <dbReference type="ARBA" id="ARBA00022679"/>
    </source>
</evidence>
<comment type="similarity">
    <text evidence="1 11">Belongs to the RNA polymerase subunit omega family.</text>
</comment>
<dbReference type="Pfam" id="PF01192">
    <property type="entry name" value="RNA_pol_Rpb6"/>
    <property type="match status" value="1"/>
</dbReference>
<dbReference type="AlphaFoldDB" id="A6X7W0"/>
<name>A6X7W0_BRUA4</name>
<evidence type="ECO:0000256" key="6">
    <source>
        <dbReference type="ARBA" id="ARBA00022695"/>
    </source>
</evidence>
<keyword evidence="7 11" id="KW-0804">Transcription</keyword>
<evidence type="ECO:0000256" key="10">
    <source>
        <dbReference type="ARBA" id="ARBA00048552"/>
    </source>
</evidence>
<dbReference type="HAMAP" id="MF_00366">
    <property type="entry name" value="RNApol_bact_RpoZ"/>
    <property type="match status" value="1"/>
</dbReference>
<dbReference type="PATRIC" id="fig|439375.7.peg.4805"/>
<keyword evidence="4 11" id="KW-0240">DNA-directed RNA polymerase</keyword>
<dbReference type="NCBIfam" id="TIGR00690">
    <property type="entry name" value="rpoZ"/>
    <property type="match status" value="1"/>
</dbReference>
<dbReference type="InterPro" id="IPR036161">
    <property type="entry name" value="RPB6/omega-like_sf"/>
</dbReference>
<evidence type="ECO:0000256" key="4">
    <source>
        <dbReference type="ARBA" id="ARBA00022478"/>
    </source>
</evidence>
<sequence length="107" mass="11207">MDPHVIFDCEKALPNRFVLVLAAAARTRALNRGAEPRLALGDRNAGDLALQEIAAGAFSEEELAPFLLPHRAEARLLPAPSTISELCGDGRSKAAAAPAASPTEAVH</sequence>
<evidence type="ECO:0000256" key="2">
    <source>
        <dbReference type="ARBA" id="ARBA00012418"/>
    </source>
</evidence>
<gene>
    <name evidence="11" type="primary">rpoZ</name>
    <name evidence="12" type="ordered locus">Oant_4633</name>
</gene>
<evidence type="ECO:0000313" key="13">
    <source>
        <dbReference type="Proteomes" id="UP000002301"/>
    </source>
</evidence>
<evidence type="ECO:0000256" key="9">
    <source>
        <dbReference type="ARBA" id="ARBA00030998"/>
    </source>
</evidence>
<dbReference type="SUPFAM" id="SSF63562">
    <property type="entry name" value="RPB6/omega subunit-like"/>
    <property type="match status" value="1"/>
</dbReference>
<dbReference type="GO" id="GO:0003677">
    <property type="term" value="F:DNA binding"/>
    <property type="evidence" value="ECO:0007669"/>
    <property type="project" value="UniProtKB-UniRule"/>
</dbReference>
<keyword evidence="13" id="KW-1185">Reference proteome</keyword>
<geneLocation type="plasmid" evidence="12 13">
    <name>pOANT01</name>
</geneLocation>
<evidence type="ECO:0000256" key="3">
    <source>
        <dbReference type="ARBA" id="ARBA00013725"/>
    </source>
</evidence>
<evidence type="ECO:0000313" key="12">
    <source>
        <dbReference type="EMBL" id="ABS17314.1"/>
    </source>
</evidence>
<evidence type="ECO:0000256" key="1">
    <source>
        <dbReference type="ARBA" id="ARBA00006711"/>
    </source>
</evidence>
<dbReference type="EMBL" id="CP000760">
    <property type="protein sequence ID" value="ABS17314.1"/>
    <property type="molecule type" value="Genomic_DNA"/>
</dbReference>
<dbReference type="KEGG" id="oan:Oant_4633"/>
<dbReference type="HOGENOM" id="CLU_176983_0_0_5"/>
<dbReference type="GO" id="GO:0000428">
    <property type="term" value="C:DNA-directed RNA polymerase complex"/>
    <property type="evidence" value="ECO:0007669"/>
    <property type="project" value="UniProtKB-KW"/>
</dbReference>
<keyword evidence="6 11" id="KW-0548">Nucleotidyltransferase</keyword>
<dbReference type="RefSeq" id="WP_011982785.1">
    <property type="nucleotide sequence ID" value="NC_009669.1"/>
</dbReference>
<evidence type="ECO:0000256" key="7">
    <source>
        <dbReference type="ARBA" id="ARBA00023163"/>
    </source>
</evidence>
<protein>
    <recommendedName>
        <fullName evidence="3 11">DNA-directed RNA polymerase subunit omega</fullName>
        <shortName evidence="11">RNAP omega subunit</shortName>
        <ecNumber evidence="2 11">2.7.7.6</ecNumber>
    </recommendedName>
    <alternativeName>
        <fullName evidence="9 11">RNA polymerase omega subunit</fullName>
    </alternativeName>
    <alternativeName>
        <fullName evidence="8 11">Transcriptase subunit omega</fullName>
    </alternativeName>
</protein>
<dbReference type="SMART" id="SM01409">
    <property type="entry name" value="RNA_pol_Rpb6"/>
    <property type="match status" value="1"/>
</dbReference>
<dbReference type="Proteomes" id="UP000002301">
    <property type="component" value="Plasmid pOANT01"/>
</dbReference>
<comment type="function">
    <text evidence="11">Promotes RNA polymerase assembly. Latches the N- and C-terminal regions of the beta' subunit thereby facilitating its interaction with the beta and alpha subunits.</text>
</comment>
<accession>A6X7W0</accession>
<dbReference type="Gene3D" id="3.90.940.10">
    <property type="match status" value="1"/>
</dbReference>
<keyword evidence="12" id="KW-0614">Plasmid</keyword>
<dbReference type="EC" id="2.7.7.6" evidence="2 11"/>
<proteinExistence type="inferred from homology"/>
<reference evidence="12 13" key="1">
    <citation type="journal article" date="2011" name="J. Bacteriol.">
        <title>Genome of Ochrobactrum anthropi ATCC 49188 T, a versatile opportunistic pathogen and symbiont of several eukaryotic hosts.</title>
        <authorList>
            <person name="Chain P.S."/>
            <person name="Lang D.M."/>
            <person name="Comerci D.J."/>
            <person name="Malfatti S.A."/>
            <person name="Vergez L.M."/>
            <person name="Shin M."/>
            <person name="Ugalde R.A."/>
            <person name="Garcia E."/>
            <person name="Tolmasky M.E."/>
        </authorList>
    </citation>
    <scope>NUCLEOTIDE SEQUENCE [LARGE SCALE GENOMIC DNA]</scope>
    <source>
        <strain evidence="13">ATCC 49188 / DSM 6882 / CCUG 24695 / JCM 21032 / LMG 3331 / NBRC 15819 / NCTC 12168 / Alc 37</strain>
    </source>
</reference>
<evidence type="ECO:0000256" key="8">
    <source>
        <dbReference type="ARBA" id="ARBA00029924"/>
    </source>
</evidence>
<dbReference type="InterPro" id="IPR003716">
    <property type="entry name" value="DNA-dir_RNA_pol_omega"/>
</dbReference>
<comment type="subunit">
    <text evidence="11">The RNAP catalytic core consists of 2 alpha, 1 beta, 1 beta' and 1 omega subunit. When a sigma factor is associated with the core the holoenzyme is formed, which can initiate transcription.</text>
</comment>
<keyword evidence="5 11" id="KW-0808">Transferase</keyword>
<organism evidence="12 13">
    <name type="scientific">Brucella anthropi (strain ATCC 49188 / DSM 6882 / CCUG 24695 / JCM 21032 / LMG 3331 / NBRC 15819 / NCTC 12168 / Alc 37)</name>
    <name type="common">Ochrobactrum anthropi</name>
    <dbReference type="NCBI Taxonomy" id="439375"/>
    <lineage>
        <taxon>Bacteria</taxon>
        <taxon>Pseudomonadati</taxon>
        <taxon>Pseudomonadota</taxon>
        <taxon>Alphaproteobacteria</taxon>
        <taxon>Hyphomicrobiales</taxon>
        <taxon>Brucellaceae</taxon>
        <taxon>Brucella/Ochrobactrum group</taxon>
        <taxon>Brucella</taxon>
    </lineage>
</organism>